<name>A0ABM8JMS7_9MOLU</name>
<sequence>MGNNYAYGGEVADSSDNNLDIIKTFDLSHQAQMLLSQHSLQKKKMLFE</sequence>
<accession>A0ABM8JMS7</accession>
<gene>
    <name evidence="1" type="ORF">SAP269_00040</name>
</gene>
<dbReference type="EMBL" id="AP028955">
    <property type="protein sequence ID" value="BET37415.1"/>
    <property type="molecule type" value="Genomic_DNA"/>
</dbReference>
<evidence type="ECO:0000313" key="2">
    <source>
        <dbReference type="Proteomes" id="UP001473424"/>
    </source>
</evidence>
<dbReference type="Proteomes" id="UP001473424">
    <property type="component" value="Chromosome"/>
</dbReference>
<organism evidence="1 2">
    <name type="scientific">Spiroplasma ixodetis</name>
    <dbReference type="NCBI Taxonomy" id="2141"/>
    <lineage>
        <taxon>Bacteria</taxon>
        <taxon>Bacillati</taxon>
        <taxon>Mycoplasmatota</taxon>
        <taxon>Mollicutes</taxon>
        <taxon>Entomoplasmatales</taxon>
        <taxon>Spiroplasmataceae</taxon>
        <taxon>Spiroplasma</taxon>
    </lineage>
</organism>
<keyword evidence="2" id="KW-1185">Reference proteome</keyword>
<proteinExistence type="predicted"/>
<evidence type="ECO:0000313" key="1">
    <source>
        <dbReference type="EMBL" id="BET37415.1"/>
    </source>
</evidence>
<dbReference type="RefSeq" id="WP_353306308.1">
    <property type="nucleotide sequence ID" value="NZ_AP028955.1"/>
</dbReference>
<reference evidence="2" key="1">
    <citation type="journal article" date="2024" name="FEMS Microbiol. Lett.">
        <title>Genomic insights into Spiroplasma endosymbionts that induce male-killing and protective phenotypes in the pea aphid.</title>
        <authorList>
            <person name="Arai H."/>
            <person name="Legeai F."/>
            <person name="Kageyama D."/>
            <person name="Sugio A."/>
            <person name="Simon J.C."/>
        </authorList>
    </citation>
    <scope>NUCLEOTIDE SEQUENCE [LARGE SCALE GENOMIC DNA]</scope>
    <source>
        <strain evidence="2">sAp269</strain>
    </source>
</reference>
<protein>
    <submittedName>
        <fullName evidence="1">Uncharacterized protein</fullName>
    </submittedName>
</protein>